<dbReference type="AlphaFoldDB" id="A0A0P1ILH7"/>
<evidence type="ECO:0000256" key="2">
    <source>
        <dbReference type="ARBA" id="ARBA00022763"/>
    </source>
</evidence>
<dbReference type="RefSeq" id="WP_058282334.1">
    <property type="nucleotide sequence ID" value="NZ_CYUD01000008.1"/>
</dbReference>
<dbReference type="PANTHER" id="PTHR47962:SF3">
    <property type="entry name" value="LARGE ATP-DEPENDENT HELICASE-RELATED PROTEIN"/>
    <property type="match status" value="1"/>
</dbReference>
<dbReference type="SUPFAM" id="SSF52540">
    <property type="entry name" value="P-loop containing nucleoside triphosphate hydrolases"/>
    <property type="match status" value="1"/>
</dbReference>
<dbReference type="PROSITE" id="PS51194">
    <property type="entry name" value="HELICASE_CTER"/>
    <property type="match status" value="1"/>
</dbReference>
<comment type="similarity">
    <text evidence="9">Belongs to the Lhr helicase family. Lhr-Core subfamily.</text>
</comment>
<evidence type="ECO:0000256" key="4">
    <source>
        <dbReference type="ARBA" id="ARBA00022806"/>
    </source>
</evidence>
<dbReference type="Pfam" id="PF00271">
    <property type="entry name" value="Helicase_C"/>
    <property type="match status" value="1"/>
</dbReference>
<keyword evidence="6" id="KW-0238">DNA-binding</keyword>
<dbReference type="PROSITE" id="PS51192">
    <property type="entry name" value="HELICASE_ATP_BIND_1"/>
    <property type="match status" value="1"/>
</dbReference>
<dbReference type="GO" id="GO:0005524">
    <property type="term" value="F:ATP binding"/>
    <property type="evidence" value="ECO:0007669"/>
    <property type="project" value="UniProtKB-KW"/>
</dbReference>
<keyword evidence="13" id="KW-1185">Reference proteome</keyword>
<evidence type="ECO:0000256" key="8">
    <source>
        <dbReference type="ARBA" id="ARBA00023235"/>
    </source>
</evidence>
<evidence type="ECO:0000256" key="3">
    <source>
        <dbReference type="ARBA" id="ARBA00022801"/>
    </source>
</evidence>
<keyword evidence="7" id="KW-0234">DNA repair</keyword>
<dbReference type="InterPro" id="IPR026362">
    <property type="entry name" value="DEXH_lig_assoc"/>
</dbReference>
<dbReference type="InterPro" id="IPR014001">
    <property type="entry name" value="Helicase_ATP-bd"/>
</dbReference>
<accession>A0A0P1ILH7</accession>
<evidence type="ECO:0000256" key="6">
    <source>
        <dbReference type="ARBA" id="ARBA00023125"/>
    </source>
</evidence>
<evidence type="ECO:0000259" key="10">
    <source>
        <dbReference type="PROSITE" id="PS51192"/>
    </source>
</evidence>
<dbReference type="OrthoDB" id="9815222at2"/>
<dbReference type="Pfam" id="PF08494">
    <property type="entry name" value="DEAD_assoc"/>
    <property type="match status" value="1"/>
</dbReference>
<dbReference type="Proteomes" id="UP000051260">
    <property type="component" value="Unassembled WGS sequence"/>
</dbReference>
<dbReference type="EMBL" id="CYUD01000008">
    <property type="protein sequence ID" value="CUK04730.1"/>
    <property type="molecule type" value="Genomic_DNA"/>
</dbReference>
<keyword evidence="1" id="KW-0547">Nucleotide-binding</keyword>
<keyword evidence="8" id="KW-0413">Isomerase</keyword>
<dbReference type="InterPro" id="IPR017170">
    <property type="entry name" value="Lhr-like"/>
</dbReference>
<dbReference type="GO" id="GO:0006281">
    <property type="term" value="P:DNA repair"/>
    <property type="evidence" value="ECO:0007669"/>
    <property type="project" value="UniProtKB-KW"/>
</dbReference>
<gene>
    <name evidence="12" type="primary">recQ_1</name>
    <name evidence="12" type="ORF">RUE5091_02629</name>
</gene>
<dbReference type="PIRSF" id="PIRSF037307">
    <property type="entry name" value="Lhr-like_helic_prd"/>
    <property type="match status" value="1"/>
</dbReference>
<keyword evidence="4 12" id="KW-0347">Helicase</keyword>
<evidence type="ECO:0000256" key="7">
    <source>
        <dbReference type="ARBA" id="ARBA00023204"/>
    </source>
</evidence>
<dbReference type="InterPro" id="IPR013701">
    <property type="entry name" value="Lhr-like_DEAD/DEAH_assoc"/>
</dbReference>
<dbReference type="InterPro" id="IPR011545">
    <property type="entry name" value="DEAD/DEAH_box_helicase_dom"/>
</dbReference>
<dbReference type="EC" id="3.6.4.12" evidence="12"/>
<keyword evidence="2" id="KW-0227">DNA damage</keyword>
<evidence type="ECO:0000256" key="9">
    <source>
        <dbReference type="ARBA" id="ARBA00093467"/>
    </source>
</evidence>
<dbReference type="InterPro" id="IPR027417">
    <property type="entry name" value="P-loop_NTPase"/>
</dbReference>
<evidence type="ECO:0000259" key="11">
    <source>
        <dbReference type="PROSITE" id="PS51194"/>
    </source>
</evidence>
<keyword evidence="3 12" id="KW-0378">Hydrolase</keyword>
<dbReference type="CDD" id="cd17922">
    <property type="entry name" value="DEXHc_LHR-like"/>
    <property type="match status" value="1"/>
</dbReference>
<dbReference type="CDD" id="cd18796">
    <property type="entry name" value="SF2_C_LHR"/>
    <property type="match status" value="1"/>
</dbReference>
<dbReference type="Gene3D" id="3.40.50.300">
    <property type="entry name" value="P-loop containing nucleotide triphosphate hydrolases"/>
    <property type="match status" value="2"/>
</dbReference>
<organism evidence="12 13">
    <name type="scientific">Ruegeria denitrificans</name>
    <dbReference type="NCBI Taxonomy" id="1715692"/>
    <lineage>
        <taxon>Bacteria</taxon>
        <taxon>Pseudomonadati</taxon>
        <taxon>Pseudomonadota</taxon>
        <taxon>Alphaproteobacteria</taxon>
        <taxon>Rhodobacterales</taxon>
        <taxon>Roseobacteraceae</taxon>
        <taxon>Ruegeria</taxon>
    </lineage>
</organism>
<dbReference type="GO" id="GO:0003678">
    <property type="term" value="F:DNA helicase activity"/>
    <property type="evidence" value="ECO:0007669"/>
    <property type="project" value="UniProtKB-EC"/>
</dbReference>
<dbReference type="InterPro" id="IPR001650">
    <property type="entry name" value="Helicase_C-like"/>
</dbReference>
<evidence type="ECO:0000313" key="12">
    <source>
        <dbReference type="EMBL" id="CUK04730.1"/>
    </source>
</evidence>
<protein>
    <submittedName>
        <fullName evidence="12">ATP-dependent DNA helicase RecQ</fullName>
        <ecNumber evidence="12">3.6.4.12</ecNumber>
    </submittedName>
</protein>
<dbReference type="STRING" id="1715692.RUE5091_02629"/>
<sequence length="803" mass="88637">MTQIPARITAWFASKGWSIHPHQQDMFNRASDPATLLIAPTGGGKTMAGFLPTLAELADGAHKGLHTIYVSPLKALAADIRRNLRGPADEIGLPIRIEDRTGDTSATQKKRQRVDPPHILLTTPESLALLTSYEDAPRMFAGVQRVIVDEIHALAESKRGDQLMLALARLQSLCPDLRRVGLSATVEDPQAIAQFLARHPDPCQIVQADPGPDPDIRMLETQEMPPWSGGGAAYSIPAVLEQIKQHKTTLIFHNTRAQAEIFFHNLWLANDDGLPIGIHHGSLDRQQRERVEAAIVRGDLRAIVCTGSLDLGIDWGEVDLVIQIGAPKNVKRLVQRIGRANHRYNAPSKALLVPANRFEVVECVAALEAARAHDLDGDPRGPGPRDVLCQHILIAAAAGPFDAETLFGEMTAAGPYAQLTRDEFDACLEFCATGGYALRAYDRWQRLQQRPDGQWQLRDPRAAQRIRMNLGTIQDTDTLKVRLKRNRGGKPLGEVEEAFAASLTPGETFLIGGQIVRYEGLREMVVEVSRRADRKPKVAVFAGTKFATSTQLSDRILRMFAQPDWPQLPEHTADWLALQRDMSRLPQRDRLLIESFPNDGRENLCVYGFAGRNAQQTLGLLLTKRMEETGLAPLGFVATDYATLIWGLDAVTDPRPLFQLDALRNGLETWLAGNAVMKRTFRASATIAGLIERNTGGQRKSGRQATFSSDILYDTLLKYDPNHLLMQITREEAMRGLVDFGRIETMIARIGDRIDLLRLDRVSPLAAPLFLEVGKVPVKGAAEERLLAEESARLLQAAGLAPG</sequence>
<keyword evidence="5" id="KW-0067">ATP-binding</keyword>
<evidence type="ECO:0000256" key="1">
    <source>
        <dbReference type="ARBA" id="ARBA00022741"/>
    </source>
</evidence>
<dbReference type="GO" id="GO:0003677">
    <property type="term" value="F:DNA binding"/>
    <property type="evidence" value="ECO:0007669"/>
    <property type="project" value="UniProtKB-KW"/>
</dbReference>
<evidence type="ECO:0000256" key="5">
    <source>
        <dbReference type="ARBA" id="ARBA00022840"/>
    </source>
</evidence>
<feature type="domain" description="Helicase C-terminal" evidence="11">
    <location>
        <begin position="235"/>
        <end position="388"/>
    </location>
</feature>
<dbReference type="Pfam" id="PF00270">
    <property type="entry name" value="DEAD"/>
    <property type="match status" value="1"/>
</dbReference>
<dbReference type="Pfam" id="PF19306">
    <property type="entry name" value="WHD_Lhr"/>
    <property type="match status" value="1"/>
</dbReference>
<evidence type="ECO:0000313" key="13">
    <source>
        <dbReference type="Proteomes" id="UP000051260"/>
    </source>
</evidence>
<dbReference type="SMART" id="SM00490">
    <property type="entry name" value="HELICc"/>
    <property type="match status" value="1"/>
</dbReference>
<dbReference type="SMART" id="SM00487">
    <property type="entry name" value="DEXDc"/>
    <property type="match status" value="1"/>
</dbReference>
<reference evidence="13" key="1">
    <citation type="submission" date="2015-09" db="EMBL/GenBank/DDBJ databases">
        <authorList>
            <person name="Rodrigo-Torres L."/>
            <person name="Arahal D.R."/>
        </authorList>
    </citation>
    <scope>NUCLEOTIDE SEQUENCE [LARGE SCALE GENOMIC DNA]</scope>
    <source>
        <strain evidence="13">CECT 5091</strain>
    </source>
</reference>
<dbReference type="PANTHER" id="PTHR47962">
    <property type="entry name" value="ATP-DEPENDENT HELICASE LHR-RELATED-RELATED"/>
    <property type="match status" value="1"/>
</dbReference>
<dbReference type="InterPro" id="IPR052511">
    <property type="entry name" value="ATP-dep_Helicase"/>
</dbReference>
<proteinExistence type="inferred from homology"/>
<dbReference type="GO" id="GO:0016887">
    <property type="term" value="F:ATP hydrolysis activity"/>
    <property type="evidence" value="ECO:0007669"/>
    <property type="project" value="TreeGrafter"/>
</dbReference>
<feature type="domain" description="Helicase ATP-binding" evidence="10">
    <location>
        <begin position="26"/>
        <end position="204"/>
    </location>
</feature>
<name>A0A0P1ILH7_9RHOB</name>
<dbReference type="InterPro" id="IPR045628">
    <property type="entry name" value="Lhr_WH_dom"/>
</dbReference>
<dbReference type="NCBIfam" id="TIGR04121">
    <property type="entry name" value="DEXH_lig_assoc"/>
    <property type="match status" value="1"/>
</dbReference>